<dbReference type="RefSeq" id="WP_119433679.1">
    <property type="nucleotide sequence ID" value="NZ_QWGE01000007.1"/>
</dbReference>
<feature type="signal peptide" evidence="1">
    <location>
        <begin position="1"/>
        <end position="21"/>
    </location>
</feature>
<keyword evidence="4" id="KW-1185">Reference proteome</keyword>
<evidence type="ECO:0000313" key="4">
    <source>
        <dbReference type="Proteomes" id="UP000266005"/>
    </source>
</evidence>
<dbReference type="Proteomes" id="UP000266005">
    <property type="component" value="Unassembled WGS sequence"/>
</dbReference>
<sequence length="247" mass="27190">MKRPIHTLLAFLLVAVTPLLTSCDDDDDTVAQADITVEFLNTVNGAEIELGKTYTSPAGDTYAVEDFKYFISNVKLLDANGAAVFTEPNSYHLINQTAGKTSFVLKNVPAGSYSQITFSLGVDQAHNHSTDQEGDLDPSSDMVWDWDTGYKFLLLEGTYTGNTKSGGLIFHIGEDANYTTFNIPLQVPLDIRTEPYHTLRVTTELDALFQNPHTIDFDELNTAMGGANARKIADNYTNGFFSLAELR</sequence>
<dbReference type="Pfam" id="PF20243">
    <property type="entry name" value="MbnP"/>
    <property type="match status" value="1"/>
</dbReference>
<accession>A0A399RPB6</accession>
<evidence type="ECO:0000256" key="1">
    <source>
        <dbReference type="SAM" id="SignalP"/>
    </source>
</evidence>
<evidence type="ECO:0000259" key="2">
    <source>
        <dbReference type="Pfam" id="PF20243"/>
    </source>
</evidence>
<dbReference type="OrthoDB" id="1422031at2"/>
<reference evidence="4" key="1">
    <citation type="submission" date="2018-08" db="EMBL/GenBank/DDBJ databases">
        <title>Mucilaginibacter sp. MYSH2.</title>
        <authorList>
            <person name="Seo T."/>
        </authorList>
    </citation>
    <scope>NUCLEOTIDE SEQUENCE [LARGE SCALE GENOMIC DNA]</scope>
    <source>
        <strain evidence="4">KIRAN</strain>
    </source>
</reference>
<dbReference type="PROSITE" id="PS51257">
    <property type="entry name" value="PROKAR_LIPOPROTEIN"/>
    <property type="match status" value="1"/>
</dbReference>
<comment type="caution">
    <text evidence="3">The sequence shown here is derived from an EMBL/GenBank/DDBJ whole genome shotgun (WGS) entry which is preliminary data.</text>
</comment>
<evidence type="ECO:0000313" key="3">
    <source>
        <dbReference type="EMBL" id="RIJ33516.1"/>
    </source>
</evidence>
<feature type="domain" description="Copper-binding protein MbnP-like" evidence="2">
    <location>
        <begin position="33"/>
        <end position="221"/>
    </location>
</feature>
<gene>
    <name evidence="3" type="ORF">D1627_18050</name>
</gene>
<dbReference type="InterPro" id="IPR046863">
    <property type="entry name" value="MbnP-like_dom"/>
</dbReference>
<protein>
    <recommendedName>
        <fullName evidence="2">Copper-binding protein MbnP-like domain-containing protein</fullName>
    </recommendedName>
</protein>
<dbReference type="AlphaFoldDB" id="A0A399RPB6"/>
<name>A0A399RPB6_9BACT</name>
<proteinExistence type="predicted"/>
<keyword evidence="1" id="KW-0732">Signal</keyword>
<organism evidence="3 4">
    <name type="scientific">Pontibacter oryzae</name>
    <dbReference type="NCBI Taxonomy" id="2304593"/>
    <lineage>
        <taxon>Bacteria</taxon>
        <taxon>Pseudomonadati</taxon>
        <taxon>Bacteroidota</taxon>
        <taxon>Cytophagia</taxon>
        <taxon>Cytophagales</taxon>
        <taxon>Hymenobacteraceae</taxon>
        <taxon>Pontibacter</taxon>
    </lineage>
</organism>
<dbReference type="EMBL" id="QWGE01000007">
    <property type="protein sequence ID" value="RIJ33516.1"/>
    <property type="molecule type" value="Genomic_DNA"/>
</dbReference>
<feature type="chain" id="PRO_5017473226" description="Copper-binding protein MbnP-like domain-containing protein" evidence="1">
    <location>
        <begin position="22"/>
        <end position="247"/>
    </location>
</feature>